<dbReference type="RefSeq" id="WP_089068056.1">
    <property type="nucleotide sequence ID" value="NZ_CP022358.1"/>
</dbReference>
<evidence type="ECO:0000313" key="8">
    <source>
        <dbReference type="Proteomes" id="UP000198367"/>
    </source>
</evidence>
<evidence type="ECO:0000256" key="2">
    <source>
        <dbReference type="ARBA" id="ARBA00022490"/>
    </source>
</evidence>
<dbReference type="InterPro" id="IPR039422">
    <property type="entry name" value="MarR/SlyA-like"/>
</dbReference>
<name>A0A220UNA2_9GAMM</name>
<dbReference type="PANTHER" id="PTHR33164:SF5">
    <property type="entry name" value="ORGANIC HYDROPEROXIDE RESISTANCE TRANSCRIPTIONAL REGULATOR"/>
    <property type="match status" value="1"/>
</dbReference>
<dbReference type="Pfam" id="PF22381">
    <property type="entry name" value="Staph_reg_Sar_Rot"/>
    <property type="match status" value="1"/>
</dbReference>
<keyword evidence="2" id="KW-0963">Cytoplasm</keyword>
<proteinExistence type="predicted"/>
<dbReference type="GO" id="GO:0006950">
    <property type="term" value="P:response to stress"/>
    <property type="evidence" value="ECO:0007669"/>
    <property type="project" value="TreeGrafter"/>
</dbReference>
<dbReference type="SUPFAM" id="SSF46785">
    <property type="entry name" value="Winged helix' DNA-binding domain"/>
    <property type="match status" value="1"/>
</dbReference>
<dbReference type="SMART" id="SM00347">
    <property type="entry name" value="HTH_MARR"/>
    <property type="match status" value="1"/>
</dbReference>
<evidence type="ECO:0000256" key="5">
    <source>
        <dbReference type="ARBA" id="ARBA00023163"/>
    </source>
</evidence>
<dbReference type="KEGG" id="sbj:CF168_12875"/>
<dbReference type="PANTHER" id="PTHR33164">
    <property type="entry name" value="TRANSCRIPTIONAL REGULATOR, MARR FAMILY"/>
    <property type="match status" value="1"/>
</dbReference>
<accession>A0A220UNA2</accession>
<keyword evidence="8" id="KW-1185">Reference proteome</keyword>
<dbReference type="InterPro" id="IPR036390">
    <property type="entry name" value="WH_DNA-bd_sf"/>
</dbReference>
<dbReference type="Gene3D" id="1.10.10.10">
    <property type="entry name" value="Winged helix-like DNA-binding domain superfamily/Winged helix DNA-binding domain"/>
    <property type="match status" value="1"/>
</dbReference>
<dbReference type="GO" id="GO:0003700">
    <property type="term" value="F:DNA-binding transcription factor activity"/>
    <property type="evidence" value="ECO:0007669"/>
    <property type="project" value="InterPro"/>
</dbReference>
<sequence>MAQKLSDNVCFALYSATNSLVRAFRPILDEYDLTYPQYIVMHSLWYVNDVSLKELSNDTRLDPSTLTPIVKRLESKGLLTRNLSELDERKKVISLTDKGRQLREEATQLTEKLVARSKMNAERIEELRRLCLELEADLSKD</sequence>
<dbReference type="EMBL" id="CP022358">
    <property type="protein sequence ID" value="ASK69678.1"/>
    <property type="molecule type" value="Genomic_DNA"/>
</dbReference>
<organism evidence="7 8">
    <name type="scientific">Shewanella bicestrii</name>
    <dbReference type="NCBI Taxonomy" id="2018305"/>
    <lineage>
        <taxon>Bacteria</taxon>
        <taxon>Pseudomonadati</taxon>
        <taxon>Pseudomonadota</taxon>
        <taxon>Gammaproteobacteria</taxon>
        <taxon>Alteromonadales</taxon>
        <taxon>Shewanellaceae</taxon>
        <taxon>Shewanella</taxon>
    </lineage>
</organism>
<dbReference type="InterPro" id="IPR000835">
    <property type="entry name" value="HTH_MarR-typ"/>
</dbReference>
<evidence type="ECO:0000256" key="4">
    <source>
        <dbReference type="ARBA" id="ARBA00023125"/>
    </source>
</evidence>
<dbReference type="GO" id="GO:0003677">
    <property type="term" value="F:DNA binding"/>
    <property type="evidence" value="ECO:0007669"/>
    <property type="project" value="UniProtKB-KW"/>
</dbReference>
<dbReference type="AlphaFoldDB" id="A0A220UNA2"/>
<dbReference type="GO" id="GO:0005737">
    <property type="term" value="C:cytoplasm"/>
    <property type="evidence" value="ECO:0007669"/>
    <property type="project" value="UniProtKB-SubCell"/>
</dbReference>
<evidence type="ECO:0000256" key="3">
    <source>
        <dbReference type="ARBA" id="ARBA00023015"/>
    </source>
</evidence>
<feature type="domain" description="HTH marR-type" evidence="6">
    <location>
        <begin position="1"/>
        <end position="136"/>
    </location>
</feature>
<dbReference type="InterPro" id="IPR055166">
    <property type="entry name" value="Transc_reg_Sar_Rot_HTH"/>
</dbReference>
<keyword evidence="5" id="KW-0804">Transcription</keyword>
<dbReference type="PROSITE" id="PS50995">
    <property type="entry name" value="HTH_MARR_2"/>
    <property type="match status" value="1"/>
</dbReference>
<comment type="subcellular location">
    <subcellularLocation>
        <location evidence="1">Cytoplasm</location>
    </subcellularLocation>
</comment>
<evidence type="ECO:0000313" key="7">
    <source>
        <dbReference type="EMBL" id="ASK69678.1"/>
    </source>
</evidence>
<dbReference type="InterPro" id="IPR036388">
    <property type="entry name" value="WH-like_DNA-bd_sf"/>
</dbReference>
<dbReference type="PRINTS" id="PR00598">
    <property type="entry name" value="HTHMARR"/>
</dbReference>
<evidence type="ECO:0000256" key="1">
    <source>
        <dbReference type="ARBA" id="ARBA00004496"/>
    </source>
</evidence>
<keyword evidence="4" id="KW-0238">DNA-binding</keyword>
<keyword evidence="3" id="KW-0805">Transcription regulation</keyword>
<dbReference type="Proteomes" id="UP000198367">
    <property type="component" value="Chromosome"/>
</dbReference>
<evidence type="ECO:0000259" key="6">
    <source>
        <dbReference type="PROSITE" id="PS50995"/>
    </source>
</evidence>
<protein>
    <submittedName>
        <fullName evidence="7">MarR family transcriptional regulator</fullName>
    </submittedName>
</protein>
<reference evidence="7 8" key="1">
    <citation type="submission" date="2017-07" db="EMBL/GenBank/DDBJ databases">
        <title>Phenotypical and genomic characterization of a clinical isolate of Shewanella bicestrii sp. nov. producing an extended-spectrum beta-lactamase and a new oxacillinase variant.</title>
        <authorList>
            <person name="Jousset A.B."/>
            <person name="Bonnin R.A."/>
            <person name="Girlich D."/>
            <person name="Dabos L."/>
            <person name="Potron A."/>
            <person name="Dortet L."/>
            <person name="Glaser P."/>
            <person name="Naas T."/>
        </authorList>
    </citation>
    <scope>NUCLEOTIDE SEQUENCE [LARGE SCALE GENOMIC DNA]</scope>
    <source>
        <strain evidence="7 8">JAB-1</strain>
    </source>
</reference>
<gene>
    <name evidence="7" type="ORF">CF168_12875</name>
</gene>